<feature type="domain" description="D-alanyl-D-alanine carboxypeptidase-like core" evidence="2">
    <location>
        <begin position="106"/>
        <end position="240"/>
    </location>
</feature>
<dbReference type="Gene3D" id="3.30.1380.10">
    <property type="match status" value="1"/>
</dbReference>
<dbReference type="RefSeq" id="WP_138003661.1">
    <property type="nucleotide sequence ID" value="NZ_JBHTNY010000019.1"/>
</dbReference>
<keyword evidence="3" id="KW-0645">Protease</keyword>
<dbReference type="GO" id="GO:0009002">
    <property type="term" value="F:serine-type D-Ala-D-Ala carboxypeptidase activity"/>
    <property type="evidence" value="ECO:0007669"/>
    <property type="project" value="UniProtKB-EC"/>
</dbReference>
<dbReference type="InterPro" id="IPR003709">
    <property type="entry name" value="VanY-like_core_dom"/>
</dbReference>
<dbReference type="EC" id="3.4.16.4" evidence="3"/>
<accession>A0A4U8Q267</accession>
<evidence type="ECO:0000313" key="3">
    <source>
        <dbReference type="EMBL" id="TLC98829.1"/>
    </source>
</evidence>
<keyword evidence="1" id="KW-0812">Transmembrane</keyword>
<keyword evidence="1" id="KW-1133">Transmembrane helix</keyword>
<proteinExistence type="predicted"/>
<dbReference type="InterPro" id="IPR009045">
    <property type="entry name" value="Zn_M74/Hedgehog-like"/>
</dbReference>
<dbReference type="SUPFAM" id="SSF55166">
    <property type="entry name" value="Hedgehog/DD-peptidase"/>
    <property type="match status" value="1"/>
</dbReference>
<organism evidence="3 4">
    <name type="scientific">Robinsoniella peoriensis</name>
    <dbReference type="NCBI Taxonomy" id="180332"/>
    <lineage>
        <taxon>Bacteria</taxon>
        <taxon>Bacillati</taxon>
        <taxon>Bacillota</taxon>
        <taxon>Clostridia</taxon>
        <taxon>Lachnospirales</taxon>
        <taxon>Lachnospiraceae</taxon>
        <taxon>Robinsoniella</taxon>
    </lineage>
</organism>
<keyword evidence="3" id="KW-0378">Hydrolase</keyword>
<dbReference type="PANTHER" id="PTHR34385:SF1">
    <property type="entry name" value="PEPTIDOGLYCAN L-ALANYL-D-GLUTAMATE ENDOPEPTIDASE CWLK"/>
    <property type="match status" value="1"/>
</dbReference>
<dbReference type="InterPro" id="IPR058193">
    <property type="entry name" value="VanY/YodJ_core_dom"/>
</dbReference>
<dbReference type="EMBL" id="QGQD01000083">
    <property type="protein sequence ID" value="TLC98829.1"/>
    <property type="molecule type" value="Genomic_DNA"/>
</dbReference>
<keyword evidence="4" id="KW-1185">Reference proteome</keyword>
<keyword evidence="3" id="KW-0121">Carboxypeptidase</keyword>
<reference evidence="3 4" key="1">
    <citation type="journal article" date="2019" name="Anaerobe">
        <title>Detection of Robinsoniella peoriensis in multiple bone samples of a trauma patient.</title>
        <authorList>
            <person name="Schrottner P."/>
            <person name="Hartwich K."/>
            <person name="Bunk B."/>
            <person name="Schober I."/>
            <person name="Helbig S."/>
            <person name="Rudolph W.W."/>
            <person name="Gunzer F."/>
        </authorList>
    </citation>
    <scope>NUCLEOTIDE SEQUENCE [LARGE SCALE GENOMIC DNA]</scope>
    <source>
        <strain evidence="3 4">DSM 106044</strain>
    </source>
</reference>
<dbReference type="Pfam" id="PF02557">
    <property type="entry name" value="VanY"/>
    <property type="match status" value="1"/>
</dbReference>
<dbReference type="InterPro" id="IPR052179">
    <property type="entry name" value="DD-CPase-like"/>
</dbReference>
<sequence precursor="true">MNKRRKKRIRRLRAHCLRFLVGGVLCFSMVGIFMLAANAFKSMENKPAAKVVQNDKINTGGNELTVNRQNTTDSESNLLILVNKDHPLPDDYQVELKTLQNGLTSVAASIYEQLKEMLTDGSEEGLEFCVASGYRSVESQQKILDHDISALMQQGLTYEEAYEEKTRVVMPPGYSEHESGLAVDIAALSNQKLDDTQEETPENKWLQENCARYGFILRYPKGKEDITDIDYESWHFRYVGVEAAQYIMDHNLTLEEYLEKK</sequence>
<comment type="caution">
    <text evidence="3">The sequence shown here is derived from an EMBL/GenBank/DDBJ whole genome shotgun (WGS) entry which is preliminary data.</text>
</comment>
<dbReference type="Proteomes" id="UP000306509">
    <property type="component" value="Unassembled WGS sequence"/>
</dbReference>
<evidence type="ECO:0000313" key="4">
    <source>
        <dbReference type="Proteomes" id="UP000306509"/>
    </source>
</evidence>
<gene>
    <name evidence="3" type="primary">vanYB_2</name>
    <name evidence="3" type="ORF">DSM106044_04364</name>
</gene>
<evidence type="ECO:0000256" key="1">
    <source>
        <dbReference type="SAM" id="Phobius"/>
    </source>
</evidence>
<dbReference type="GO" id="GO:0006508">
    <property type="term" value="P:proteolysis"/>
    <property type="evidence" value="ECO:0007669"/>
    <property type="project" value="InterPro"/>
</dbReference>
<name>A0A4U8Q267_9FIRM</name>
<dbReference type="AlphaFoldDB" id="A0A4U8Q267"/>
<protein>
    <submittedName>
        <fullName evidence="3">D-alanyl-D-alanine carboxypeptidase</fullName>
        <ecNumber evidence="3">3.4.16.4</ecNumber>
    </submittedName>
</protein>
<keyword evidence="1" id="KW-0472">Membrane</keyword>
<dbReference type="CDD" id="cd14852">
    <property type="entry name" value="LD-carboxypeptidase"/>
    <property type="match status" value="1"/>
</dbReference>
<evidence type="ECO:0000259" key="2">
    <source>
        <dbReference type="Pfam" id="PF02557"/>
    </source>
</evidence>
<dbReference type="STRING" id="180332.GCA_000797495_05882"/>
<feature type="transmembrane region" description="Helical" evidence="1">
    <location>
        <begin position="20"/>
        <end position="40"/>
    </location>
</feature>
<dbReference type="PANTHER" id="PTHR34385">
    <property type="entry name" value="D-ALANYL-D-ALANINE CARBOXYPEPTIDASE"/>
    <property type="match status" value="1"/>
</dbReference>